<evidence type="ECO:0000256" key="6">
    <source>
        <dbReference type="ARBA" id="ARBA00022989"/>
    </source>
</evidence>
<evidence type="ECO:0000256" key="4">
    <source>
        <dbReference type="ARBA" id="ARBA00022692"/>
    </source>
</evidence>
<name>A0A0M8ZPH4_9HYME</name>
<comment type="function">
    <text evidence="1">Plays a role in mitochondrial morphogenesis.</text>
</comment>
<evidence type="ECO:0000313" key="10">
    <source>
        <dbReference type="EMBL" id="KOX68460.1"/>
    </source>
</evidence>
<dbReference type="PANTHER" id="PTHR15099">
    <property type="entry name" value="PROTEIN PM1"/>
    <property type="match status" value="1"/>
</dbReference>
<dbReference type="Pfam" id="PF14972">
    <property type="entry name" value="Mito_morph_reg"/>
    <property type="match status" value="2"/>
</dbReference>
<dbReference type="OrthoDB" id="9970856at2759"/>
<dbReference type="GO" id="GO:0007007">
    <property type="term" value="P:inner mitochondrial membrane organization"/>
    <property type="evidence" value="ECO:0007669"/>
    <property type="project" value="TreeGrafter"/>
</dbReference>
<evidence type="ECO:0000256" key="9">
    <source>
        <dbReference type="SAM" id="MobiDB-lite"/>
    </source>
</evidence>
<dbReference type="InterPro" id="IPR026120">
    <property type="entry name" value="TMEM11"/>
</dbReference>
<keyword evidence="6" id="KW-1133">Transmembrane helix</keyword>
<accession>A0A0M8ZPH4</accession>
<keyword evidence="8" id="KW-0472">Membrane</keyword>
<evidence type="ECO:0000256" key="7">
    <source>
        <dbReference type="ARBA" id="ARBA00023128"/>
    </source>
</evidence>
<dbReference type="GO" id="GO:0005743">
    <property type="term" value="C:mitochondrial inner membrane"/>
    <property type="evidence" value="ECO:0007669"/>
    <property type="project" value="UniProtKB-SubCell"/>
</dbReference>
<dbReference type="PANTHER" id="PTHR15099:SF2">
    <property type="entry name" value="TRANSMEMBRANE PROTEIN 11, MITOCHONDRIAL"/>
    <property type="match status" value="1"/>
</dbReference>
<keyword evidence="11" id="KW-1185">Reference proteome</keyword>
<feature type="region of interest" description="Disordered" evidence="9">
    <location>
        <begin position="58"/>
        <end position="77"/>
    </location>
</feature>
<protein>
    <recommendedName>
        <fullName evidence="12">Transmembrane protein 11</fullName>
    </recommendedName>
</protein>
<evidence type="ECO:0000256" key="5">
    <source>
        <dbReference type="ARBA" id="ARBA00022792"/>
    </source>
</evidence>
<comment type="similarity">
    <text evidence="3">Belongs to the TMEM11 family.</text>
</comment>
<dbReference type="STRING" id="166423.A0A0M8ZPH4"/>
<dbReference type="Proteomes" id="UP000053105">
    <property type="component" value="Unassembled WGS sequence"/>
</dbReference>
<keyword evidence="5" id="KW-0999">Mitochondrion inner membrane</keyword>
<evidence type="ECO:0000256" key="2">
    <source>
        <dbReference type="ARBA" id="ARBA00004448"/>
    </source>
</evidence>
<reference evidence="10 11" key="1">
    <citation type="submission" date="2015-07" db="EMBL/GenBank/DDBJ databases">
        <title>The genome of Melipona quadrifasciata.</title>
        <authorList>
            <person name="Pan H."/>
            <person name="Kapheim K."/>
        </authorList>
    </citation>
    <scope>NUCLEOTIDE SEQUENCE [LARGE SCALE GENOMIC DNA]</scope>
    <source>
        <strain evidence="10">0111107301</strain>
        <tissue evidence="10">Whole body</tissue>
    </source>
</reference>
<evidence type="ECO:0000256" key="8">
    <source>
        <dbReference type="ARBA" id="ARBA00023136"/>
    </source>
</evidence>
<gene>
    <name evidence="10" type="ORF">WN51_03946</name>
</gene>
<evidence type="ECO:0000313" key="11">
    <source>
        <dbReference type="Proteomes" id="UP000053105"/>
    </source>
</evidence>
<comment type="subcellular location">
    <subcellularLocation>
        <location evidence="2">Mitochondrion inner membrane</location>
        <topology evidence="2">Multi-pass membrane protein</topology>
    </subcellularLocation>
</comment>
<keyword evidence="7" id="KW-0496">Mitochondrion</keyword>
<evidence type="ECO:0000256" key="3">
    <source>
        <dbReference type="ARBA" id="ARBA00006060"/>
    </source>
</evidence>
<evidence type="ECO:0000256" key="1">
    <source>
        <dbReference type="ARBA" id="ARBA00002812"/>
    </source>
</evidence>
<proteinExistence type="inferred from homology"/>
<keyword evidence="4" id="KW-0812">Transmembrane</keyword>
<dbReference type="EMBL" id="KQ435922">
    <property type="protein sequence ID" value="KOX68460.1"/>
    <property type="molecule type" value="Genomic_DNA"/>
</dbReference>
<sequence>MVVTTRKKKAKYHADSLAVDVEKKVEKDVAGTGERFHTSKDSNLPVCFGNTTAKEDRERSKIARVDDEHRDDGDDFEHRQSYNVTVKDNTVKHDELKLTIVEQNVKKPIKQNEACALILTAIPSTIVKSYNRETTHVELDWKECTCSVMTSLDVYAAKLTLLHSRASALCSSFCLKQLLHLLLLNMFGANFLHSAPVPRTPAVPPDIATQEISNITIIKEVCDDENAHETFEYERALESECSLIMIEPSKLGNETSRWIVVGNCLRKTAALSGLAAITTEEISNVAIIKEVYDNENAHETFEYELERALESECSLIIIEPSKLGDETSRWIAVGNCLHKTAALSGLAAITTGLIWGDQPYICGPLGFISAISCGLYTVSWQFDPCCQYQVETNTSKLPHVELLAVLGPSSPTFLVRKDDTRRRILHTTITLIALGISTWRVYQAFK</sequence>
<organism evidence="10 11">
    <name type="scientific">Melipona quadrifasciata</name>
    <dbReference type="NCBI Taxonomy" id="166423"/>
    <lineage>
        <taxon>Eukaryota</taxon>
        <taxon>Metazoa</taxon>
        <taxon>Ecdysozoa</taxon>
        <taxon>Arthropoda</taxon>
        <taxon>Hexapoda</taxon>
        <taxon>Insecta</taxon>
        <taxon>Pterygota</taxon>
        <taxon>Neoptera</taxon>
        <taxon>Endopterygota</taxon>
        <taxon>Hymenoptera</taxon>
        <taxon>Apocrita</taxon>
        <taxon>Aculeata</taxon>
        <taxon>Apoidea</taxon>
        <taxon>Anthophila</taxon>
        <taxon>Apidae</taxon>
        <taxon>Melipona</taxon>
    </lineage>
</organism>
<dbReference type="AlphaFoldDB" id="A0A0M8ZPH4"/>
<evidence type="ECO:0008006" key="12">
    <source>
        <dbReference type="Google" id="ProtNLM"/>
    </source>
</evidence>